<keyword evidence="17" id="KW-0449">Lipoprotein</keyword>
<dbReference type="Gene3D" id="3.30.1360.180">
    <property type="match status" value="1"/>
</dbReference>
<dbReference type="AlphaFoldDB" id="A0A147BHR4"/>
<dbReference type="PANTHER" id="PTHR10151:SF66">
    <property type="entry name" value="GLYCEROPHOSPHOCHOLINE CHOLINEPHOSPHODIESTERASE ENPP6"/>
    <property type="match status" value="1"/>
</dbReference>
<evidence type="ECO:0000256" key="10">
    <source>
        <dbReference type="ARBA" id="ARBA00022801"/>
    </source>
</evidence>
<comment type="cofactor">
    <cofactor evidence="1">
        <name>Zn(2+)</name>
        <dbReference type="ChEBI" id="CHEBI:29105"/>
    </cofactor>
</comment>
<sequence>MRRSTSMSHRAALHAFLLALAASLGGPCGAKTLATGGAPPRVILILVDGVRWDYLDEPQLPGFTALARDGVKAKYVVPIMPANSYPNWYSIVTGLYGESHGFVQNYMYDEIYDDYFEMAPNPNASHAHWWNHAEPIWVTAEKNGLRTAMYWWDGCQVEISGTKPTFCLPYKGYWGWDNVTEDTQEALSKVLSEFEADKLNFALVYFEAVDARGHQAGPDSPERRKALQDADAVIKHLLDDINRRKMQDQVSVVVVSDHGMADTADKKVTVIDIEPLLDYNDIQVMLDGGSFSMLRPYPDKIEKVYNDLTNANIKGLHVYKREGLPDMFHLKHTYLTQPLVLTADPGYYIKKLNNTEKMKPMSSRIYKGNHGYDPLQTEDMRAIFLASGPGHHAGTLELQKCLVTRSPFSSGRLKGPMQHQKASRRSSVLKRSPPFSDAKMSSISGNGYCSIGQALFKVDDEFLVRDQFGDVSYHRSLQFMKDGALGYD</sequence>
<comment type="catalytic activity">
    <reaction evidence="22">
        <text>1-(9Z-octadecenoyl)-sn-glycero-3-phosphocholine + H2O = 1-(9Z-octadecenoyl)-sn-glycerol + phosphocholine + H(+)</text>
        <dbReference type="Rhea" id="RHEA:41091"/>
        <dbReference type="ChEBI" id="CHEBI:15377"/>
        <dbReference type="ChEBI" id="CHEBI:15378"/>
        <dbReference type="ChEBI" id="CHEBI:28610"/>
        <dbReference type="ChEBI" id="CHEBI:75757"/>
        <dbReference type="ChEBI" id="CHEBI:295975"/>
    </reaction>
    <physiologicalReaction direction="left-to-right" evidence="22">
        <dbReference type="Rhea" id="RHEA:41092"/>
    </physiologicalReaction>
</comment>
<dbReference type="GO" id="GO:0047390">
    <property type="term" value="F:glycerophosphocholine cholinephosphodiesterase activity"/>
    <property type="evidence" value="ECO:0007669"/>
    <property type="project" value="UniProtKB-EC"/>
</dbReference>
<evidence type="ECO:0000256" key="18">
    <source>
        <dbReference type="ARBA" id="ARBA00031167"/>
    </source>
</evidence>
<evidence type="ECO:0000256" key="24">
    <source>
        <dbReference type="ARBA" id="ARBA00047494"/>
    </source>
</evidence>
<evidence type="ECO:0000256" key="17">
    <source>
        <dbReference type="ARBA" id="ARBA00023288"/>
    </source>
</evidence>
<reference evidence="34" key="1">
    <citation type="journal article" date="2018" name="PLoS Negl. Trop. Dis.">
        <title>Sialome diversity of ticks revealed by RNAseq of single tick salivary glands.</title>
        <authorList>
            <person name="Perner J."/>
            <person name="Kropackova S."/>
            <person name="Kopacek P."/>
            <person name="Ribeiro J.M."/>
        </authorList>
    </citation>
    <scope>NUCLEOTIDE SEQUENCE</scope>
    <source>
        <strain evidence="34">Siblings of single egg batch collected in Ceske Budejovice</strain>
        <tissue evidence="34">Salivary glands</tissue>
    </source>
</reference>
<dbReference type="EMBL" id="GEGO01005130">
    <property type="protein sequence ID" value="JAR90274.1"/>
    <property type="molecule type" value="Transcribed_RNA"/>
</dbReference>
<comment type="catalytic activity">
    <reaction evidence="23">
        <text>glycero-2-phosphocholine + H2O = phosphocholine + glycerol + H(+)</text>
        <dbReference type="Rhea" id="RHEA:61684"/>
        <dbReference type="ChEBI" id="CHEBI:15377"/>
        <dbReference type="ChEBI" id="CHEBI:15378"/>
        <dbReference type="ChEBI" id="CHEBI:17754"/>
        <dbReference type="ChEBI" id="CHEBI:144950"/>
        <dbReference type="ChEBI" id="CHEBI:295975"/>
    </reaction>
    <physiologicalReaction direction="left-to-right" evidence="23">
        <dbReference type="Rhea" id="RHEA:61685"/>
    </physiologicalReaction>
</comment>
<keyword evidence="8" id="KW-0479">Metal-binding</keyword>
<evidence type="ECO:0000256" key="2">
    <source>
        <dbReference type="ARBA" id="ARBA00004609"/>
    </source>
</evidence>
<keyword evidence="15" id="KW-1015">Disulfide bond</keyword>
<evidence type="ECO:0000256" key="28">
    <source>
        <dbReference type="ARBA" id="ARBA00048234"/>
    </source>
</evidence>
<evidence type="ECO:0000256" key="11">
    <source>
        <dbReference type="ARBA" id="ARBA00022833"/>
    </source>
</evidence>
<accession>A0A147BHR4</accession>
<evidence type="ECO:0000256" key="21">
    <source>
        <dbReference type="ARBA" id="ARBA00047290"/>
    </source>
</evidence>
<organism evidence="34">
    <name type="scientific">Ixodes ricinus</name>
    <name type="common">Common tick</name>
    <name type="synonym">Acarus ricinus</name>
    <dbReference type="NCBI Taxonomy" id="34613"/>
    <lineage>
        <taxon>Eukaryota</taxon>
        <taxon>Metazoa</taxon>
        <taxon>Ecdysozoa</taxon>
        <taxon>Arthropoda</taxon>
        <taxon>Chelicerata</taxon>
        <taxon>Arachnida</taxon>
        <taxon>Acari</taxon>
        <taxon>Parasitiformes</taxon>
        <taxon>Ixodida</taxon>
        <taxon>Ixodoidea</taxon>
        <taxon>Ixodidae</taxon>
        <taxon>Ixodinae</taxon>
        <taxon>Ixodes</taxon>
    </lineage>
</organism>
<keyword evidence="16" id="KW-0325">Glycoprotein</keyword>
<keyword evidence="9 33" id="KW-0732">Signal</keyword>
<evidence type="ECO:0000256" key="15">
    <source>
        <dbReference type="ARBA" id="ARBA00023157"/>
    </source>
</evidence>
<comment type="catalytic activity">
    <reaction evidence="29">
        <text>sn-glycerol 3-phosphocholine + H2O = phosphocholine + glycerol + H(+)</text>
        <dbReference type="Rhea" id="RHEA:19545"/>
        <dbReference type="ChEBI" id="CHEBI:15377"/>
        <dbReference type="ChEBI" id="CHEBI:15378"/>
        <dbReference type="ChEBI" id="CHEBI:16870"/>
        <dbReference type="ChEBI" id="CHEBI:17754"/>
        <dbReference type="ChEBI" id="CHEBI:295975"/>
        <dbReference type="EC" id="3.1.4.38"/>
    </reaction>
    <physiologicalReaction direction="left-to-right" evidence="29">
        <dbReference type="Rhea" id="RHEA:19546"/>
    </physiologicalReaction>
</comment>
<dbReference type="GO" id="GO:0098552">
    <property type="term" value="C:side of membrane"/>
    <property type="evidence" value="ECO:0007669"/>
    <property type="project" value="UniProtKB-KW"/>
</dbReference>
<proteinExistence type="inferred from homology"/>
<comment type="catalytic activity">
    <reaction evidence="27">
        <text>1-hexadecanoyl-sn-glycero-3-phosphocholine + H2O = 1-hexadecanoyl-sn-glycerol + phosphocholine + H(+)</text>
        <dbReference type="Rhea" id="RHEA:41119"/>
        <dbReference type="ChEBI" id="CHEBI:15377"/>
        <dbReference type="ChEBI" id="CHEBI:15378"/>
        <dbReference type="ChEBI" id="CHEBI:72998"/>
        <dbReference type="ChEBI" id="CHEBI:75542"/>
        <dbReference type="ChEBI" id="CHEBI:295975"/>
    </reaction>
    <physiologicalReaction direction="left-to-right" evidence="27">
        <dbReference type="Rhea" id="RHEA:41120"/>
    </physiologicalReaction>
</comment>
<evidence type="ECO:0000256" key="23">
    <source>
        <dbReference type="ARBA" id="ARBA00047482"/>
    </source>
</evidence>
<evidence type="ECO:0000256" key="29">
    <source>
        <dbReference type="ARBA" id="ARBA00048703"/>
    </source>
</evidence>
<comment type="catalytic activity">
    <reaction evidence="30">
        <text>1-(9Z,12Z)-octadecadienoyl-sn-glycero-3-phosphocholine + H2O = 1-(9Z,12Z-octadecadienoyl)-sn-glycerol + phosphocholine + H(+)</text>
        <dbReference type="Rhea" id="RHEA:41115"/>
        <dbReference type="ChEBI" id="CHEBI:15377"/>
        <dbReference type="ChEBI" id="CHEBI:15378"/>
        <dbReference type="ChEBI" id="CHEBI:28733"/>
        <dbReference type="ChEBI" id="CHEBI:75561"/>
        <dbReference type="ChEBI" id="CHEBI:295975"/>
    </reaction>
    <physiologicalReaction direction="left-to-right" evidence="30">
        <dbReference type="Rhea" id="RHEA:41116"/>
    </physiologicalReaction>
</comment>
<keyword evidence="14" id="KW-0472">Membrane</keyword>
<keyword evidence="12" id="KW-0442">Lipid degradation</keyword>
<dbReference type="CDD" id="cd16018">
    <property type="entry name" value="Enpp"/>
    <property type="match status" value="1"/>
</dbReference>
<comment type="catalytic activity">
    <reaction evidence="31">
        <text>1-(5Z,8Z,11Z,14Z-eicosatetraenoyl)-sn-glycero-3-phosphocholine + H2O = 1-(5Z,8Z,11Z,14Z-eicosatetraenoyl)-sn-glycerol + phosphocholine + H(+)</text>
        <dbReference type="Rhea" id="RHEA:41003"/>
        <dbReference type="ChEBI" id="CHEBI:15377"/>
        <dbReference type="ChEBI" id="CHEBI:15378"/>
        <dbReference type="ChEBI" id="CHEBI:34071"/>
        <dbReference type="ChEBI" id="CHEBI:74344"/>
        <dbReference type="ChEBI" id="CHEBI:295975"/>
    </reaction>
    <physiologicalReaction direction="left-to-right" evidence="31">
        <dbReference type="Rhea" id="RHEA:41004"/>
    </physiologicalReaction>
</comment>
<evidence type="ECO:0000256" key="1">
    <source>
        <dbReference type="ARBA" id="ARBA00001947"/>
    </source>
</evidence>
<evidence type="ECO:0000256" key="20">
    <source>
        <dbReference type="ARBA" id="ARBA00046203"/>
    </source>
</evidence>
<evidence type="ECO:0000256" key="12">
    <source>
        <dbReference type="ARBA" id="ARBA00022963"/>
    </source>
</evidence>
<name>A0A147BHR4_IXORI</name>
<keyword evidence="10" id="KW-0378">Hydrolase</keyword>
<evidence type="ECO:0000256" key="26">
    <source>
        <dbReference type="ARBA" id="ARBA00047779"/>
    </source>
</evidence>
<evidence type="ECO:0000313" key="34">
    <source>
        <dbReference type="EMBL" id="JAR90274.1"/>
    </source>
</evidence>
<evidence type="ECO:0000256" key="13">
    <source>
        <dbReference type="ARBA" id="ARBA00023098"/>
    </source>
</evidence>
<comment type="subcellular location">
    <subcellularLocation>
        <location evidence="2">Cell membrane</location>
        <topology evidence="2">Lipid-anchor</topology>
        <topology evidence="2">GPI-anchor</topology>
    </subcellularLocation>
</comment>
<comment type="catalytic activity">
    <reaction evidence="21">
        <text>1-dodecanoyl-sn-glycero-3-phosphocholine + H2O = 1-dodecanoyl-sn-glycerol + phosphocholine + H(+)</text>
        <dbReference type="Rhea" id="RHEA:41127"/>
        <dbReference type="ChEBI" id="CHEBI:15377"/>
        <dbReference type="ChEBI" id="CHEBI:15378"/>
        <dbReference type="ChEBI" id="CHEBI:74966"/>
        <dbReference type="ChEBI" id="CHEBI:75529"/>
        <dbReference type="ChEBI" id="CHEBI:295975"/>
    </reaction>
    <physiologicalReaction direction="left-to-right" evidence="21">
        <dbReference type="Rhea" id="RHEA:41128"/>
    </physiologicalReaction>
</comment>
<dbReference type="GO" id="GO:0046872">
    <property type="term" value="F:metal ion binding"/>
    <property type="evidence" value="ECO:0007669"/>
    <property type="project" value="UniProtKB-KW"/>
</dbReference>
<comment type="catalytic activity">
    <reaction evidence="24">
        <text>a 1-O-alkyl-sn-glycero-3-phosphocholine + H2O = a 1-O-alkyl-sn-glycerol + phosphocholine + H(+)</text>
        <dbReference type="Rhea" id="RHEA:36083"/>
        <dbReference type="ChEBI" id="CHEBI:15377"/>
        <dbReference type="ChEBI" id="CHEBI:15378"/>
        <dbReference type="ChEBI" id="CHEBI:15850"/>
        <dbReference type="ChEBI" id="CHEBI:30909"/>
        <dbReference type="ChEBI" id="CHEBI:295975"/>
    </reaction>
    <physiologicalReaction direction="left-to-right" evidence="24">
        <dbReference type="Rhea" id="RHEA:36084"/>
    </physiologicalReaction>
</comment>
<keyword evidence="7" id="KW-0336">GPI-anchor</keyword>
<dbReference type="GO" id="GO:0016042">
    <property type="term" value="P:lipid catabolic process"/>
    <property type="evidence" value="ECO:0007669"/>
    <property type="project" value="UniProtKB-KW"/>
</dbReference>
<evidence type="ECO:0000256" key="25">
    <source>
        <dbReference type="ARBA" id="ARBA00047600"/>
    </source>
</evidence>
<dbReference type="Gene3D" id="3.40.720.10">
    <property type="entry name" value="Alkaline Phosphatase, subunit A"/>
    <property type="match status" value="1"/>
</dbReference>
<evidence type="ECO:0000256" key="30">
    <source>
        <dbReference type="ARBA" id="ARBA00049092"/>
    </source>
</evidence>
<dbReference type="PANTHER" id="PTHR10151">
    <property type="entry name" value="ECTONUCLEOTIDE PYROPHOSPHATASE/PHOSPHODIESTERASE"/>
    <property type="match status" value="1"/>
</dbReference>
<evidence type="ECO:0000256" key="8">
    <source>
        <dbReference type="ARBA" id="ARBA00022723"/>
    </source>
</evidence>
<evidence type="ECO:0000256" key="32">
    <source>
        <dbReference type="SAM" id="MobiDB-lite"/>
    </source>
</evidence>
<keyword evidence="13" id="KW-0443">Lipid metabolism</keyword>
<evidence type="ECO:0000256" key="31">
    <source>
        <dbReference type="ARBA" id="ARBA00049320"/>
    </source>
</evidence>
<evidence type="ECO:0000256" key="19">
    <source>
        <dbReference type="ARBA" id="ARBA00032556"/>
    </source>
</evidence>
<protein>
    <recommendedName>
        <fullName evidence="4">glycerophosphocholine cholinephosphodiesterase</fullName>
        <ecNumber evidence="4">3.1.4.38</ecNumber>
    </recommendedName>
    <alternativeName>
        <fullName evidence="19">Choline-specific glycerophosphodiester phosphodiesterase</fullName>
    </alternativeName>
    <alternativeName>
        <fullName evidence="18">Ectonucleotide pyrophosphatase/phosphodiesterase family member 6</fullName>
    </alternativeName>
</protein>
<comment type="function">
    <text evidence="20">Choline-specific glycerophosphodiesterase that hydrolyzes glycerophosphocholine (GPC) and lysophosphatidylcholine (LPC) and contributes to supplying choline to the cells. Has a preference for LPC with short (12:0 and 14:0) or polyunsaturated (18:2 and 20:4) fatty acids. In vitro, hydrolyzes only choline-containing lysophospholipids, such as sphingosylphosphorylcholine (SPC), platelet-activating factor (PAF) and lysoPAF, but not other lysophospholipids.</text>
</comment>
<comment type="catalytic activity">
    <reaction evidence="25">
        <text>a 1-acyl-sn-glycero-3-phosphocholine + H2O = a 1-acyl-sn-glycerol + phosphocholine + H(+)</text>
        <dbReference type="Rhea" id="RHEA:44720"/>
        <dbReference type="ChEBI" id="CHEBI:15377"/>
        <dbReference type="ChEBI" id="CHEBI:15378"/>
        <dbReference type="ChEBI" id="CHEBI:58168"/>
        <dbReference type="ChEBI" id="CHEBI:64683"/>
        <dbReference type="ChEBI" id="CHEBI:295975"/>
    </reaction>
    <physiologicalReaction direction="left-to-right" evidence="25">
        <dbReference type="Rhea" id="RHEA:44721"/>
    </physiologicalReaction>
</comment>
<dbReference type="InterPro" id="IPR002591">
    <property type="entry name" value="Phosphodiest/P_Trfase"/>
</dbReference>
<feature type="region of interest" description="Disordered" evidence="32">
    <location>
        <begin position="410"/>
        <end position="438"/>
    </location>
</feature>
<evidence type="ECO:0000256" key="9">
    <source>
        <dbReference type="ARBA" id="ARBA00022729"/>
    </source>
</evidence>
<dbReference type="EC" id="3.1.4.38" evidence="4"/>
<dbReference type="SUPFAM" id="SSF53649">
    <property type="entry name" value="Alkaline phosphatase-like"/>
    <property type="match status" value="1"/>
</dbReference>
<comment type="similarity">
    <text evidence="3">Belongs to the nucleotide pyrophosphatase/phosphodiesterase family.</text>
</comment>
<feature type="signal peptide" evidence="33">
    <location>
        <begin position="1"/>
        <end position="30"/>
    </location>
</feature>
<evidence type="ECO:0000256" key="14">
    <source>
        <dbReference type="ARBA" id="ARBA00023136"/>
    </source>
</evidence>
<evidence type="ECO:0000256" key="5">
    <source>
        <dbReference type="ARBA" id="ARBA00022475"/>
    </source>
</evidence>
<dbReference type="GO" id="GO:0005886">
    <property type="term" value="C:plasma membrane"/>
    <property type="evidence" value="ECO:0007669"/>
    <property type="project" value="UniProtKB-SubCell"/>
</dbReference>
<evidence type="ECO:0000256" key="4">
    <source>
        <dbReference type="ARBA" id="ARBA00012318"/>
    </source>
</evidence>
<feature type="non-terminal residue" evidence="34">
    <location>
        <position position="488"/>
    </location>
</feature>
<keyword evidence="5" id="KW-1003">Cell membrane</keyword>
<evidence type="ECO:0000256" key="3">
    <source>
        <dbReference type="ARBA" id="ARBA00010594"/>
    </source>
</evidence>
<dbReference type="Pfam" id="PF01663">
    <property type="entry name" value="Phosphodiest"/>
    <property type="match status" value="1"/>
</dbReference>
<evidence type="ECO:0000256" key="27">
    <source>
        <dbReference type="ARBA" id="ARBA00048209"/>
    </source>
</evidence>
<feature type="chain" id="PRO_5007542359" description="glycerophosphocholine cholinephosphodiesterase" evidence="33">
    <location>
        <begin position="31"/>
        <end position="488"/>
    </location>
</feature>
<comment type="catalytic activity">
    <reaction evidence="26">
        <text>1-tetradecanoyl-sn-glycero-3-phosphocholine + H2O = 1-tetradecanoyl-sn-glycerol + phosphocholine + H(+)</text>
        <dbReference type="Rhea" id="RHEA:40999"/>
        <dbReference type="ChEBI" id="CHEBI:15377"/>
        <dbReference type="ChEBI" id="CHEBI:15378"/>
        <dbReference type="ChEBI" id="CHEBI:64489"/>
        <dbReference type="ChEBI" id="CHEBI:75536"/>
        <dbReference type="ChEBI" id="CHEBI:295975"/>
    </reaction>
    <physiologicalReaction direction="left-to-right" evidence="26">
        <dbReference type="Rhea" id="RHEA:41000"/>
    </physiologicalReaction>
</comment>
<dbReference type="InterPro" id="IPR017850">
    <property type="entry name" value="Alkaline_phosphatase_core_sf"/>
</dbReference>
<keyword evidence="11" id="KW-0862">Zinc</keyword>
<evidence type="ECO:0000256" key="7">
    <source>
        <dbReference type="ARBA" id="ARBA00022622"/>
    </source>
</evidence>
<evidence type="ECO:0000256" key="22">
    <source>
        <dbReference type="ARBA" id="ARBA00047322"/>
    </source>
</evidence>
<keyword evidence="6" id="KW-0597">Phosphoprotein</keyword>
<evidence type="ECO:0000256" key="16">
    <source>
        <dbReference type="ARBA" id="ARBA00023180"/>
    </source>
</evidence>
<evidence type="ECO:0000256" key="6">
    <source>
        <dbReference type="ARBA" id="ARBA00022553"/>
    </source>
</evidence>
<evidence type="ECO:0000256" key="33">
    <source>
        <dbReference type="SAM" id="SignalP"/>
    </source>
</evidence>
<comment type="catalytic activity">
    <reaction evidence="28">
        <text>sphing-4-enine-phosphocholine + H2O = sphing-4-enine + phosphocholine + H(+)</text>
        <dbReference type="Rhea" id="RHEA:41095"/>
        <dbReference type="ChEBI" id="CHEBI:15377"/>
        <dbReference type="ChEBI" id="CHEBI:15378"/>
        <dbReference type="ChEBI" id="CHEBI:57756"/>
        <dbReference type="ChEBI" id="CHEBI:58906"/>
        <dbReference type="ChEBI" id="CHEBI:295975"/>
    </reaction>
    <physiologicalReaction direction="left-to-right" evidence="28">
        <dbReference type="Rhea" id="RHEA:41096"/>
    </physiologicalReaction>
</comment>